<gene>
    <name evidence="2" type="ORF">C1645_840078</name>
</gene>
<dbReference type="Pfam" id="PF00075">
    <property type="entry name" value="RNase_H"/>
    <property type="match status" value="1"/>
</dbReference>
<dbReference type="InterPro" id="IPR036397">
    <property type="entry name" value="RNaseH_sf"/>
</dbReference>
<keyword evidence="3" id="KW-1185">Reference proteome</keyword>
<dbReference type="AlphaFoldDB" id="A0A397S194"/>
<protein>
    <recommendedName>
        <fullName evidence="1">RNase H type-1 domain-containing protein</fullName>
    </recommendedName>
</protein>
<organism evidence="2 3">
    <name type="scientific">Glomus cerebriforme</name>
    <dbReference type="NCBI Taxonomy" id="658196"/>
    <lineage>
        <taxon>Eukaryota</taxon>
        <taxon>Fungi</taxon>
        <taxon>Fungi incertae sedis</taxon>
        <taxon>Mucoromycota</taxon>
        <taxon>Glomeromycotina</taxon>
        <taxon>Glomeromycetes</taxon>
        <taxon>Glomerales</taxon>
        <taxon>Glomeraceae</taxon>
        <taxon>Glomus</taxon>
    </lineage>
</organism>
<reference evidence="2 3" key="1">
    <citation type="submission" date="2018-06" db="EMBL/GenBank/DDBJ databases">
        <title>Comparative genomics reveals the genomic features of Rhizophagus irregularis, R. cerebriforme, R. diaphanum and Gigaspora rosea, and their symbiotic lifestyle signature.</title>
        <authorList>
            <person name="Morin E."/>
            <person name="San Clemente H."/>
            <person name="Chen E.C.H."/>
            <person name="De La Providencia I."/>
            <person name="Hainaut M."/>
            <person name="Kuo A."/>
            <person name="Kohler A."/>
            <person name="Murat C."/>
            <person name="Tang N."/>
            <person name="Roy S."/>
            <person name="Loubradou J."/>
            <person name="Henrissat B."/>
            <person name="Grigoriev I.V."/>
            <person name="Corradi N."/>
            <person name="Roux C."/>
            <person name="Martin F.M."/>
        </authorList>
    </citation>
    <scope>NUCLEOTIDE SEQUENCE [LARGE SCALE GENOMIC DNA]</scope>
    <source>
        <strain evidence="2 3">DAOM 227022</strain>
    </source>
</reference>
<name>A0A397S194_9GLOM</name>
<dbReference type="GO" id="GO:0003676">
    <property type="term" value="F:nucleic acid binding"/>
    <property type="evidence" value="ECO:0007669"/>
    <property type="project" value="InterPro"/>
</dbReference>
<dbReference type="Proteomes" id="UP000265703">
    <property type="component" value="Unassembled WGS sequence"/>
</dbReference>
<dbReference type="GO" id="GO:0004523">
    <property type="term" value="F:RNA-DNA hybrid ribonuclease activity"/>
    <property type="evidence" value="ECO:0007669"/>
    <property type="project" value="InterPro"/>
</dbReference>
<sequence length="387" mass="44801">MFTLCKQNNISFQSHHQFFNQILGGFLPIISLDLRHLLTWHIITKKSFSTTHRHKIPKWFDNLQSKVLVSLTNPYHLILPYYQQQLNILSPSPLNTSSHFNGHIINFPLLNNQCREFVFYWDLNINSFSIGRIYNKDSLTLQFSIEHWISDSERSFLIPLYELHEIAKHHFFFSNNLVSWRPPLLPSLPILSENLIETLIISPSIKSQLLNIQHQFSHSSVLEFYTDGSLLNPSSTNCSMTCGFLQTSSSAPYLSFVTKIDYWPSAFRAELAAVIFALLVSPLSSYITIYTDCESIISHYQFLHNLSPISYLKSHSSNTFNNNIDNIVKQHHISSDVVSFSYHNSSLSPIIPKWNNIIIDSHLRKFLTQLTNVKNFESFINLYHTDS</sequence>
<dbReference type="InterPro" id="IPR002156">
    <property type="entry name" value="RNaseH_domain"/>
</dbReference>
<dbReference type="OrthoDB" id="2348121at2759"/>
<evidence type="ECO:0000313" key="2">
    <source>
        <dbReference type="EMBL" id="RIA79718.1"/>
    </source>
</evidence>
<evidence type="ECO:0000259" key="1">
    <source>
        <dbReference type="Pfam" id="PF00075"/>
    </source>
</evidence>
<feature type="domain" description="RNase H type-1" evidence="1">
    <location>
        <begin position="222"/>
        <end position="333"/>
    </location>
</feature>
<dbReference type="Gene3D" id="3.30.420.10">
    <property type="entry name" value="Ribonuclease H-like superfamily/Ribonuclease H"/>
    <property type="match status" value="1"/>
</dbReference>
<evidence type="ECO:0000313" key="3">
    <source>
        <dbReference type="Proteomes" id="UP000265703"/>
    </source>
</evidence>
<dbReference type="InterPro" id="IPR012337">
    <property type="entry name" value="RNaseH-like_sf"/>
</dbReference>
<accession>A0A397S194</accession>
<proteinExistence type="predicted"/>
<dbReference type="EMBL" id="QKYT01001175">
    <property type="protein sequence ID" value="RIA79718.1"/>
    <property type="molecule type" value="Genomic_DNA"/>
</dbReference>
<comment type="caution">
    <text evidence="2">The sequence shown here is derived from an EMBL/GenBank/DDBJ whole genome shotgun (WGS) entry which is preliminary data.</text>
</comment>
<dbReference type="SUPFAM" id="SSF53098">
    <property type="entry name" value="Ribonuclease H-like"/>
    <property type="match status" value="1"/>
</dbReference>